<dbReference type="InterPro" id="IPR057670">
    <property type="entry name" value="SH3_retrovirus"/>
</dbReference>
<dbReference type="STRING" id="4795.A0A225VCR4"/>
<evidence type="ECO:0000256" key="2">
    <source>
        <dbReference type="SAM" id="SignalP"/>
    </source>
</evidence>
<dbReference type="Pfam" id="PF25597">
    <property type="entry name" value="SH3_retrovirus"/>
    <property type="match status" value="1"/>
</dbReference>
<gene>
    <name evidence="4" type="ORF">PHMEG_00025455</name>
</gene>
<dbReference type="PANTHER" id="PTHR42648">
    <property type="entry name" value="TRANSPOSASE, PUTATIVE-RELATED"/>
    <property type="match status" value="1"/>
</dbReference>
<sequence length="248" mass="28176">MARCMVFACGLPLSFWGDAVQYAAYILNRAPTNSNPGRASPIKQLSKETPQLGEIVIFGSPCMVYRNPVKQNFAQRAQQGMIVGIGEETKGYRVYLLRDKVVITTQHVKNIETLNKEQNENVQRLYLQDNEVEGKNRGDVAEGTSGPKEKSKNELKRKRGYTRERHVTRAVARQTKLKAAEAMQQEESGEDVVNNVTEADPRNYGEAMRSRLKEKWRRAMSEELRALEDNGVWDVVKKPRGARVLHTK</sequence>
<comment type="caution">
    <text evidence="4">The sequence shown here is derived from an EMBL/GenBank/DDBJ whole genome shotgun (WGS) entry which is preliminary data.</text>
</comment>
<dbReference type="Proteomes" id="UP000198211">
    <property type="component" value="Unassembled WGS sequence"/>
</dbReference>
<proteinExistence type="predicted"/>
<organism evidence="4 5">
    <name type="scientific">Phytophthora megakarya</name>
    <dbReference type="NCBI Taxonomy" id="4795"/>
    <lineage>
        <taxon>Eukaryota</taxon>
        <taxon>Sar</taxon>
        <taxon>Stramenopiles</taxon>
        <taxon>Oomycota</taxon>
        <taxon>Peronosporomycetes</taxon>
        <taxon>Peronosporales</taxon>
        <taxon>Peronosporaceae</taxon>
        <taxon>Phytophthora</taxon>
    </lineage>
</organism>
<feature type="region of interest" description="Disordered" evidence="1">
    <location>
        <begin position="128"/>
        <end position="163"/>
    </location>
</feature>
<keyword evidence="2" id="KW-0732">Signal</keyword>
<dbReference type="EMBL" id="NBNE01005863">
    <property type="protein sequence ID" value="OWZ02904.1"/>
    <property type="molecule type" value="Genomic_DNA"/>
</dbReference>
<feature type="domain" description="Retroviral polymerase SH3-like" evidence="3">
    <location>
        <begin position="61"/>
        <end position="119"/>
    </location>
</feature>
<dbReference type="InterPro" id="IPR039537">
    <property type="entry name" value="Retrotran_Ty1/copia-like"/>
</dbReference>
<reference evidence="5" key="1">
    <citation type="submission" date="2017-03" db="EMBL/GenBank/DDBJ databases">
        <title>Phytopthora megakarya and P. palmivora, two closely related causual agents of cacao black pod achieved similar genome size and gene model numbers by different mechanisms.</title>
        <authorList>
            <person name="Ali S."/>
            <person name="Shao J."/>
            <person name="Larry D.J."/>
            <person name="Kronmiller B."/>
            <person name="Shen D."/>
            <person name="Strem M.D."/>
            <person name="Melnick R.L."/>
            <person name="Guiltinan M.J."/>
            <person name="Tyler B.M."/>
            <person name="Meinhardt L.W."/>
            <person name="Bailey B.A."/>
        </authorList>
    </citation>
    <scope>NUCLEOTIDE SEQUENCE [LARGE SCALE GENOMIC DNA]</scope>
    <source>
        <strain evidence="5">zdho120</strain>
    </source>
</reference>
<feature type="signal peptide" evidence="2">
    <location>
        <begin position="1"/>
        <end position="19"/>
    </location>
</feature>
<evidence type="ECO:0000259" key="3">
    <source>
        <dbReference type="Pfam" id="PF25597"/>
    </source>
</evidence>
<evidence type="ECO:0000313" key="5">
    <source>
        <dbReference type="Proteomes" id="UP000198211"/>
    </source>
</evidence>
<protein>
    <recommendedName>
        <fullName evidence="3">Retroviral polymerase SH3-like domain-containing protein</fullName>
    </recommendedName>
</protein>
<dbReference type="PANTHER" id="PTHR42648:SF28">
    <property type="entry name" value="TRANSPOSON-ENCODED PROTEIN WITH RIBONUCLEASE H-LIKE AND RETROVIRUS ZINC FINGER-LIKE DOMAINS"/>
    <property type="match status" value="1"/>
</dbReference>
<feature type="chain" id="PRO_5013098744" description="Retroviral polymerase SH3-like domain-containing protein" evidence="2">
    <location>
        <begin position="20"/>
        <end position="248"/>
    </location>
</feature>
<dbReference type="OrthoDB" id="111473at2759"/>
<evidence type="ECO:0000256" key="1">
    <source>
        <dbReference type="SAM" id="MobiDB-lite"/>
    </source>
</evidence>
<keyword evidence="5" id="KW-1185">Reference proteome</keyword>
<accession>A0A225VCR4</accession>
<dbReference type="AlphaFoldDB" id="A0A225VCR4"/>
<evidence type="ECO:0000313" key="4">
    <source>
        <dbReference type="EMBL" id="OWZ02904.1"/>
    </source>
</evidence>
<name>A0A225VCR4_9STRA</name>